<evidence type="ECO:0000313" key="1">
    <source>
        <dbReference type="EMBL" id="MPC92873.1"/>
    </source>
</evidence>
<name>A0A5B7JES6_PORTR</name>
<dbReference type="AlphaFoldDB" id="A0A5B7JES6"/>
<sequence>MDNAGQWSKEVLQLTMVNTVDQWVEESTRYRGEEEPSLLDLVFTEKPEPPPIIQYFKECVIMAPRFSDEEDEILVDEVAKQPSLWHLSHPKYKDQRLKDVWAEVANKV</sequence>
<dbReference type="Proteomes" id="UP000324222">
    <property type="component" value="Unassembled WGS sequence"/>
</dbReference>
<dbReference type="EMBL" id="VSRR010092795">
    <property type="protein sequence ID" value="MPC92873.1"/>
    <property type="molecule type" value="Genomic_DNA"/>
</dbReference>
<proteinExistence type="predicted"/>
<keyword evidence="2" id="KW-1185">Reference proteome</keyword>
<organism evidence="1 2">
    <name type="scientific">Portunus trituberculatus</name>
    <name type="common">Swimming crab</name>
    <name type="synonym">Neptunus trituberculatus</name>
    <dbReference type="NCBI Taxonomy" id="210409"/>
    <lineage>
        <taxon>Eukaryota</taxon>
        <taxon>Metazoa</taxon>
        <taxon>Ecdysozoa</taxon>
        <taxon>Arthropoda</taxon>
        <taxon>Crustacea</taxon>
        <taxon>Multicrustacea</taxon>
        <taxon>Malacostraca</taxon>
        <taxon>Eumalacostraca</taxon>
        <taxon>Eucarida</taxon>
        <taxon>Decapoda</taxon>
        <taxon>Pleocyemata</taxon>
        <taxon>Brachyura</taxon>
        <taxon>Eubrachyura</taxon>
        <taxon>Portunoidea</taxon>
        <taxon>Portunidae</taxon>
        <taxon>Portuninae</taxon>
        <taxon>Portunus</taxon>
    </lineage>
</organism>
<reference evidence="1 2" key="1">
    <citation type="submission" date="2019-05" db="EMBL/GenBank/DDBJ databases">
        <title>Another draft genome of Portunus trituberculatus and its Hox gene families provides insights of decapod evolution.</title>
        <authorList>
            <person name="Jeong J.-H."/>
            <person name="Song I."/>
            <person name="Kim S."/>
            <person name="Choi T."/>
            <person name="Kim D."/>
            <person name="Ryu S."/>
            <person name="Kim W."/>
        </authorList>
    </citation>
    <scope>NUCLEOTIDE SEQUENCE [LARGE SCALE GENOMIC DNA]</scope>
    <source>
        <tissue evidence="1">Muscle</tissue>
    </source>
</reference>
<protein>
    <recommendedName>
        <fullName evidence="3">MADF domain-containing protein</fullName>
    </recommendedName>
</protein>
<comment type="caution">
    <text evidence="1">The sequence shown here is derived from an EMBL/GenBank/DDBJ whole genome shotgun (WGS) entry which is preliminary data.</text>
</comment>
<evidence type="ECO:0000313" key="2">
    <source>
        <dbReference type="Proteomes" id="UP000324222"/>
    </source>
</evidence>
<evidence type="ECO:0008006" key="3">
    <source>
        <dbReference type="Google" id="ProtNLM"/>
    </source>
</evidence>
<accession>A0A5B7JES6</accession>
<gene>
    <name evidence="1" type="ORF">E2C01_087985</name>
</gene>